<proteinExistence type="predicted"/>
<dbReference type="Gene3D" id="1.25.40.10">
    <property type="entry name" value="Tetratricopeptide repeat domain"/>
    <property type="match status" value="1"/>
</dbReference>
<accession>A0A2T5JGA9</accession>
<dbReference type="OrthoDB" id="1044679at2"/>
<organism evidence="4 5">
    <name type="scientific">Mucilaginibacter yixingensis</name>
    <dbReference type="NCBI Taxonomy" id="1295612"/>
    <lineage>
        <taxon>Bacteria</taxon>
        <taxon>Pseudomonadati</taxon>
        <taxon>Bacteroidota</taxon>
        <taxon>Sphingobacteriia</taxon>
        <taxon>Sphingobacteriales</taxon>
        <taxon>Sphingobacteriaceae</taxon>
        <taxon>Mucilaginibacter</taxon>
    </lineage>
</organism>
<dbReference type="RefSeq" id="WP_107826859.1">
    <property type="nucleotide sequence ID" value="NZ_CP160205.1"/>
</dbReference>
<keyword evidence="1" id="KW-0812">Transmembrane</keyword>
<keyword evidence="5" id="KW-1185">Reference proteome</keyword>
<evidence type="ECO:0000313" key="5">
    <source>
        <dbReference type="Proteomes" id="UP000244168"/>
    </source>
</evidence>
<feature type="chain" id="PRO_5015530344" description="DUF6377 domain-containing protein" evidence="2">
    <location>
        <begin position="21"/>
        <end position="539"/>
    </location>
</feature>
<gene>
    <name evidence="4" type="ORF">C8P68_101711</name>
</gene>
<feature type="signal peptide" evidence="2">
    <location>
        <begin position="1"/>
        <end position="20"/>
    </location>
</feature>
<dbReference type="EMBL" id="QAOQ01000001">
    <property type="protein sequence ID" value="PTR01477.1"/>
    <property type="molecule type" value="Genomic_DNA"/>
</dbReference>
<keyword evidence="2" id="KW-0732">Signal</keyword>
<evidence type="ECO:0000313" key="4">
    <source>
        <dbReference type="EMBL" id="PTR01477.1"/>
    </source>
</evidence>
<feature type="transmembrane region" description="Helical" evidence="1">
    <location>
        <begin position="329"/>
        <end position="351"/>
    </location>
</feature>
<comment type="caution">
    <text evidence="4">The sequence shown here is derived from an EMBL/GenBank/DDBJ whole genome shotgun (WGS) entry which is preliminary data.</text>
</comment>
<dbReference type="InterPro" id="IPR011990">
    <property type="entry name" value="TPR-like_helical_dom_sf"/>
</dbReference>
<dbReference type="Proteomes" id="UP000244168">
    <property type="component" value="Unassembled WGS sequence"/>
</dbReference>
<keyword evidence="1" id="KW-0472">Membrane</keyword>
<dbReference type="AlphaFoldDB" id="A0A2T5JGA9"/>
<evidence type="ECO:0000259" key="3">
    <source>
        <dbReference type="Pfam" id="PF19904"/>
    </source>
</evidence>
<protein>
    <recommendedName>
        <fullName evidence="3">DUF6377 domain-containing protein</fullName>
    </recommendedName>
</protein>
<evidence type="ECO:0000256" key="1">
    <source>
        <dbReference type="SAM" id="Phobius"/>
    </source>
</evidence>
<feature type="domain" description="DUF6377" evidence="3">
    <location>
        <begin position="257"/>
        <end position="496"/>
    </location>
</feature>
<keyword evidence="1" id="KW-1133">Transmembrane helix</keyword>
<evidence type="ECO:0000256" key="2">
    <source>
        <dbReference type="SAM" id="SignalP"/>
    </source>
</evidence>
<dbReference type="SUPFAM" id="SSF48452">
    <property type="entry name" value="TPR-like"/>
    <property type="match status" value="1"/>
</dbReference>
<reference evidence="4 5" key="1">
    <citation type="submission" date="2018-04" db="EMBL/GenBank/DDBJ databases">
        <title>Genomic Encyclopedia of Archaeal and Bacterial Type Strains, Phase II (KMG-II): from individual species to whole genera.</title>
        <authorList>
            <person name="Goeker M."/>
        </authorList>
    </citation>
    <scope>NUCLEOTIDE SEQUENCE [LARGE SCALE GENOMIC DNA]</scope>
    <source>
        <strain evidence="4 5">DSM 26809</strain>
    </source>
</reference>
<dbReference type="Pfam" id="PF19904">
    <property type="entry name" value="DUF6377"/>
    <property type="match status" value="1"/>
</dbReference>
<dbReference type="InterPro" id="IPR045957">
    <property type="entry name" value="DUF6377"/>
</dbReference>
<name>A0A2T5JGA9_9SPHI</name>
<sequence length="539" mass="62692">MKRLLAVLLLCTLGLVPAFADSRTDALFDTLRKEFDKKSTYDLQKEQRIQKLKDQLIHTHAVNLQSQFTLSNHLYNEYKSYQFDSAYVYANKLQQLSINMHDKQRGDLSKIQMGFILLSSGMFKETFDSMHGIDVQRLADSSKMEYYSIITRAYYDLATYDNDRNYAPNYTRLANQYIDSAIDLSKPGSYDHIYLTGYKKFRNGSYDSAAVIFNQLLGTKLTEHQYAIVTSTLSNVYLNTSQRDKCTELLIKATISDIRSSTKETLALFWLAELLYKKGDIKNAYVALQHALVDAEFYGARQRKIQIGSLLPIVASEKLTYIEREEHRFIVFLSLITVLAILVIVTSVILFKQLQKLKTKEKIIDDKNNQLEKVNEALMEGTRIKEEYIGYFFNLISGYILQLEKIKRSIDTRLSLKKYEDIQIMADRINIKKERETLFYTFDHVFLKIFPHFIEDFNALFKKEDQIWPKEHEVLTTDLRIFALMRMGITDTETIAKILEYSDKTIYVYKMRIKAKAINADGFEENIMAIKAVDVSGKF</sequence>